<feature type="transmembrane region" description="Helical" evidence="8">
    <location>
        <begin position="247"/>
        <end position="267"/>
    </location>
</feature>
<organism evidence="10 11">
    <name type="scientific">Asticcacaulis taihuensis</name>
    <dbReference type="NCBI Taxonomy" id="260084"/>
    <lineage>
        <taxon>Bacteria</taxon>
        <taxon>Pseudomonadati</taxon>
        <taxon>Pseudomonadota</taxon>
        <taxon>Alphaproteobacteria</taxon>
        <taxon>Caulobacterales</taxon>
        <taxon>Caulobacteraceae</taxon>
        <taxon>Asticcacaulis</taxon>
    </lineage>
</organism>
<evidence type="ECO:0000256" key="3">
    <source>
        <dbReference type="ARBA" id="ARBA00022448"/>
    </source>
</evidence>
<dbReference type="Proteomes" id="UP000199150">
    <property type="component" value="Unassembled WGS sequence"/>
</dbReference>
<dbReference type="Pfam" id="PF00892">
    <property type="entry name" value="EamA"/>
    <property type="match status" value="1"/>
</dbReference>
<evidence type="ECO:0000256" key="2">
    <source>
        <dbReference type="ARBA" id="ARBA00007362"/>
    </source>
</evidence>
<evidence type="ECO:0000256" key="6">
    <source>
        <dbReference type="ARBA" id="ARBA00022989"/>
    </source>
</evidence>
<dbReference type="InterPro" id="IPR004626">
    <property type="entry name" value="RarD"/>
</dbReference>
<keyword evidence="6 8" id="KW-1133">Transmembrane helix</keyword>
<feature type="transmembrane region" description="Helical" evidence="8">
    <location>
        <begin position="141"/>
        <end position="167"/>
    </location>
</feature>
<dbReference type="RefSeq" id="WP_090650027.1">
    <property type="nucleotide sequence ID" value="NZ_CBCRYE010000005.1"/>
</dbReference>
<keyword evidence="7 8" id="KW-0472">Membrane</keyword>
<dbReference type="PANTHER" id="PTHR22911:SF137">
    <property type="entry name" value="SOLUTE CARRIER FAMILY 35 MEMBER G2-RELATED"/>
    <property type="match status" value="1"/>
</dbReference>
<keyword evidence="11" id="KW-1185">Reference proteome</keyword>
<accession>A0A1G4T3T3</accession>
<evidence type="ECO:0000259" key="9">
    <source>
        <dbReference type="Pfam" id="PF00892"/>
    </source>
</evidence>
<dbReference type="PANTHER" id="PTHR22911">
    <property type="entry name" value="ACYL-MALONYL CONDENSING ENZYME-RELATED"/>
    <property type="match status" value="1"/>
</dbReference>
<dbReference type="EMBL" id="FMTS01000006">
    <property type="protein sequence ID" value="SCW76053.1"/>
    <property type="molecule type" value="Genomic_DNA"/>
</dbReference>
<feature type="transmembrane region" description="Helical" evidence="8">
    <location>
        <begin position="179"/>
        <end position="204"/>
    </location>
</feature>
<evidence type="ECO:0000313" key="10">
    <source>
        <dbReference type="EMBL" id="SCW76053.1"/>
    </source>
</evidence>
<dbReference type="InterPro" id="IPR037185">
    <property type="entry name" value="EmrE-like"/>
</dbReference>
<evidence type="ECO:0000256" key="5">
    <source>
        <dbReference type="ARBA" id="ARBA00022692"/>
    </source>
</evidence>
<feature type="transmembrane region" description="Helical" evidence="8">
    <location>
        <begin position="219"/>
        <end position="240"/>
    </location>
</feature>
<dbReference type="AlphaFoldDB" id="A0A1G4T3T3"/>
<dbReference type="GO" id="GO:0005886">
    <property type="term" value="C:plasma membrane"/>
    <property type="evidence" value="ECO:0007669"/>
    <property type="project" value="UniProtKB-SubCell"/>
</dbReference>
<proteinExistence type="inferred from homology"/>
<dbReference type="NCBIfam" id="TIGR00688">
    <property type="entry name" value="rarD"/>
    <property type="match status" value="1"/>
</dbReference>
<feature type="transmembrane region" description="Helical" evidence="8">
    <location>
        <begin position="112"/>
        <end position="129"/>
    </location>
</feature>
<evidence type="ECO:0000256" key="8">
    <source>
        <dbReference type="SAM" id="Phobius"/>
    </source>
</evidence>
<dbReference type="SUPFAM" id="SSF103481">
    <property type="entry name" value="Multidrug resistance efflux transporter EmrE"/>
    <property type="match status" value="2"/>
</dbReference>
<feature type="transmembrane region" description="Helical" evidence="8">
    <location>
        <begin position="46"/>
        <end position="65"/>
    </location>
</feature>
<feature type="transmembrane region" description="Helical" evidence="8">
    <location>
        <begin position="12"/>
        <end position="34"/>
    </location>
</feature>
<keyword evidence="5 8" id="KW-0812">Transmembrane</keyword>
<evidence type="ECO:0000256" key="4">
    <source>
        <dbReference type="ARBA" id="ARBA00022475"/>
    </source>
</evidence>
<sequence length="304" mass="33332">MSSSTPSPGNPLASPVALAILCYLIWGLVPLFYLPIHAFGGGALEIIAHRSVWAVICAGALVWATKQWPEVFRAFRSPQLRWMLLLTSALVATNWGVYVWAVTNGHTIESSLGYYLNPLLNMAAGAVLFRERLDNWGKGAIALAAIGVIIQTLALGHVPWIALILAVTFGSYGILRKQLAINALAGLFVECAYMFVPAILYLIWFETTGQGHFFAFSHAFWFMMTGPITVLPLTLFSYVARRLPLSTMGFIQFISPTSTLVIGLFQGEPFTPLRAASFAFIWAGAMVFAFGAWRRLKAIKPVEA</sequence>
<dbReference type="OrthoDB" id="369870at2"/>
<evidence type="ECO:0000313" key="11">
    <source>
        <dbReference type="Proteomes" id="UP000199150"/>
    </source>
</evidence>
<feature type="transmembrane region" description="Helical" evidence="8">
    <location>
        <begin position="273"/>
        <end position="293"/>
    </location>
</feature>
<keyword evidence="4" id="KW-1003">Cell membrane</keyword>
<keyword evidence="3" id="KW-0813">Transport</keyword>
<protein>
    <submittedName>
        <fullName evidence="10">Chloramphenicol-sensitive protein RarD</fullName>
    </submittedName>
</protein>
<reference evidence="11" key="1">
    <citation type="submission" date="2016-10" db="EMBL/GenBank/DDBJ databases">
        <authorList>
            <person name="Varghese N."/>
            <person name="Submissions S."/>
        </authorList>
    </citation>
    <scope>NUCLEOTIDE SEQUENCE [LARGE SCALE GENOMIC DNA]</scope>
    <source>
        <strain evidence="11">CGMCC 1.3431</strain>
    </source>
</reference>
<feature type="domain" description="EamA" evidence="9">
    <location>
        <begin position="16"/>
        <end position="150"/>
    </location>
</feature>
<comment type="subcellular location">
    <subcellularLocation>
        <location evidence="1">Cell membrane</location>
        <topology evidence="1">Multi-pass membrane protein</topology>
    </subcellularLocation>
</comment>
<name>A0A1G4T3T3_9CAUL</name>
<dbReference type="InterPro" id="IPR000620">
    <property type="entry name" value="EamA_dom"/>
</dbReference>
<gene>
    <name evidence="10" type="ORF">SAMN02927928_3233</name>
</gene>
<feature type="transmembrane region" description="Helical" evidence="8">
    <location>
        <begin position="80"/>
        <end position="100"/>
    </location>
</feature>
<comment type="similarity">
    <text evidence="2">Belongs to the EamA transporter family.</text>
</comment>
<evidence type="ECO:0000256" key="7">
    <source>
        <dbReference type="ARBA" id="ARBA00023136"/>
    </source>
</evidence>
<evidence type="ECO:0000256" key="1">
    <source>
        <dbReference type="ARBA" id="ARBA00004651"/>
    </source>
</evidence>